<gene>
    <name evidence="1" type="ORF">GA0116959_104201</name>
</gene>
<dbReference type="EMBL" id="FMBK01000004">
    <property type="protein sequence ID" value="SCC71568.1"/>
    <property type="molecule type" value="Genomic_DNA"/>
</dbReference>
<evidence type="ECO:0000313" key="2">
    <source>
        <dbReference type="Proteomes" id="UP000243661"/>
    </source>
</evidence>
<sequence length="52" mass="6727">MQERYLYIHLFYFQDINIYKYLFISHLNGWFLNQPFKWIKLTVFRLYYLVLL</sequence>
<proteinExistence type="predicted"/>
<organism evidence="1 2">
    <name type="scientific">Acinetobacter albensis</name>
    <dbReference type="NCBI Taxonomy" id="1673609"/>
    <lineage>
        <taxon>Bacteria</taxon>
        <taxon>Pseudomonadati</taxon>
        <taxon>Pseudomonadota</taxon>
        <taxon>Gammaproteobacteria</taxon>
        <taxon>Moraxellales</taxon>
        <taxon>Moraxellaceae</taxon>
        <taxon>Acinetobacter</taxon>
    </lineage>
</organism>
<accession>A0A1C4GTL9</accession>
<evidence type="ECO:0000313" key="1">
    <source>
        <dbReference type="EMBL" id="SCC71568.1"/>
    </source>
</evidence>
<reference evidence="1 2" key="1">
    <citation type="submission" date="2016-08" db="EMBL/GenBank/DDBJ databases">
        <authorList>
            <person name="Seilhamer J.J."/>
        </authorList>
    </citation>
    <scope>NUCLEOTIDE SEQUENCE [LARGE SCALE GENOMIC DNA]</scope>
    <source>
        <strain evidence="1 2">ANC 4874</strain>
    </source>
</reference>
<protein>
    <submittedName>
        <fullName evidence="1">Uncharacterized protein</fullName>
    </submittedName>
</protein>
<dbReference type="Proteomes" id="UP000243661">
    <property type="component" value="Unassembled WGS sequence"/>
</dbReference>
<dbReference type="AlphaFoldDB" id="A0A1C4GTL9"/>
<name>A0A1C4GTL9_9GAMM</name>